<evidence type="ECO:0000256" key="6">
    <source>
        <dbReference type="ARBA" id="ARBA00023098"/>
    </source>
</evidence>
<dbReference type="OrthoDB" id="205623at2759"/>
<dbReference type="GO" id="GO:0008146">
    <property type="term" value="F:sulfotransferase activity"/>
    <property type="evidence" value="ECO:0007669"/>
    <property type="project" value="InterPro"/>
</dbReference>
<dbReference type="GeneID" id="101564599"/>
<dbReference type="FunFam" id="3.40.50.300:FF:000433">
    <property type="entry name" value="Estrogen sulfotransferase"/>
    <property type="match status" value="1"/>
</dbReference>
<evidence type="ECO:0000256" key="7">
    <source>
        <dbReference type="RuleBase" id="RU361155"/>
    </source>
</evidence>
<keyword evidence="4" id="KW-0963">Cytoplasm</keyword>
<dbReference type="FunCoup" id="A0A6P3FYT8">
    <property type="interactions" value="320"/>
</dbReference>
<dbReference type="SUPFAM" id="SSF52540">
    <property type="entry name" value="P-loop containing nucleoside triphosphate hydrolases"/>
    <property type="match status" value="1"/>
</dbReference>
<evidence type="ECO:0000256" key="1">
    <source>
        <dbReference type="ARBA" id="ARBA00004496"/>
    </source>
</evidence>
<dbReference type="EC" id="2.8.2.-" evidence="7"/>
<dbReference type="Proteomes" id="UP000515203">
    <property type="component" value="Unplaced"/>
</dbReference>
<dbReference type="RefSeq" id="XP_004648462.2">
    <property type="nucleotide sequence ID" value="XM_004648405.2"/>
</dbReference>
<feature type="domain" description="Sulfotransferase" evidence="8">
    <location>
        <begin position="47"/>
        <end position="289"/>
    </location>
</feature>
<evidence type="ECO:0000259" key="8">
    <source>
        <dbReference type="Pfam" id="PF00685"/>
    </source>
</evidence>
<name>A0A6P3FYT8_OCTDE</name>
<dbReference type="InParanoid" id="A0A6P3FYT8"/>
<evidence type="ECO:0000256" key="2">
    <source>
        <dbReference type="ARBA" id="ARBA00005771"/>
    </source>
</evidence>
<comment type="subunit">
    <text evidence="3">Homodimer.</text>
</comment>
<sequence length="299" mass="35330">MQNANTRHTDFIIMADGEMWFEGILFPNVFKPEILRDIGDNFVVKNDDTIIVTYPKSGTNWLIEIVSLIYSKGDPQQIQTEPAWERSPWIESNIGYEILLNQCGPRNYTTHLPIQLFPKTFFSSKAKVIYLIRNPRDVLVSGYFFFKELSIVKTPDKLQEYFELFLKGSVAYGSWFEHIRGWLSMREKKDFLLLSYEELKENTRSTVEKICEFLEKKLKPEEIDLVLKYSSFKYMKENQLSSNKQMIDHFKNKNLTFTRKGVTGDWKNHFTVAQAEVFDKIYRERMAGYPPKLFPWEDS</sequence>
<evidence type="ECO:0000313" key="9">
    <source>
        <dbReference type="Proteomes" id="UP000515203"/>
    </source>
</evidence>
<keyword evidence="5 7" id="KW-0808">Transferase</keyword>
<dbReference type="GO" id="GO:0005737">
    <property type="term" value="C:cytoplasm"/>
    <property type="evidence" value="ECO:0007669"/>
    <property type="project" value="UniProtKB-SubCell"/>
</dbReference>
<comment type="similarity">
    <text evidence="2 7">Belongs to the sulfotransferase 1 family.</text>
</comment>
<reference evidence="10" key="1">
    <citation type="submission" date="2025-08" db="UniProtKB">
        <authorList>
            <consortium name="RefSeq"/>
        </authorList>
    </citation>
    <scope>IDENTIFICATION</scope>
</reference>
<keyword evidence="9" id="KW-1185">Reference proteome</keyword>
<gene>
    <name evidence="10" type="primary">LOC101564599</name>
</gene>
<evidence type="ECO:0000256" key="4">
    <source>
        <dbReference type="ARBA" id="ARBA00022490"/>
    </source>
</evidence>
<evidence type="ECO:0000256" key="3">
    <source>
        <dbReference type="ARBA" id="ARBA00011738"/>
    </source>
</evidence>
<comment type="subcellular location">
    <subcellularLocation>
        <location evidence="1">Cytoplasm</location>
    </subcellularLocation>
</comment>
<accession>A0A6P3FYT8</accession>
<dbReference type="InterPro" id="IPR000863">
    <property type="entry name" value="Sulfotransferase_dom"/>
</dbReference>
<dbReference type="PANTHER" id="PTHR11783">
    <property type="entry name" value="SULFOTRANSFERASE SULT"/>
    <property type="match status" value="1"/>
</dbReference>
<evidence type="ECO:0000313" key="10">
    <source>
        <dbReference type="RefSeq" id="XP_004648462.2"/>
    </source>
</evidence>
<organism evidence="9 10">
    <name type="scientific">Octodon degus</name>
    <name type="common">Degu</name>
    <name type="synonym">Sciurus degus</name>
    <dbReference type="NCBI Taxonomy" id="10160"/>
    <lineage>
        <taxon>Eukaryota</taxon>
        <taxon>Metazoa</taxon>
        <taxon>Chordata</taxon>
        <taxon>Craniata</taxon>
        <taxon>Vertebrata</taxon>
        <taxon>Euteleostomi</taxon>
        <taxon>Mammalia</taxon>
        <taxon>Eutheria</taxon>
        <taxon>Euarchontoglires</taxon>
        <taxon>Glires</taxon>
        <taxon>Rodentia</taxon>
        <taxon>Hystricomorpha</taxon>
        <taxon>Octodontidae</taxon>
        <taxon>Octodon</taxon>
    </lineage>
</organism>
<dbReference type="GO" id="GO:0006629">
    <property type="term" value="P:lipid metabolic process"/>
    <property type="evidence" value="ECO:0007669"/>
    <property type="project" value="UniProtKB-KW"/>
</dbReference>
<dbReference type="InterPro" id="IPR027417">
    <property type="entry name" value="P-loop_NTPase"/>
</dbReference>
<evidence type="ECO:0000256" key="5">
    <source>
        <dbReference type="ARBA" id="ARBA00022679"/>
    </source>
</evidence>
<proteinExistence type="inferred from homology"/>
<dbReference type="AlphaFoldDB" id="A0A6P3FYT8"/>
<keyword evidence="6" id="KW-0443">Lipid metabolism</keyword>
<dbReference type="Pfam" id="PF00685">
    <property type="entry name" value="Sulfotransfer_1"/>
    <property type="match status" value="1"/>
</dbReference>
<protein>
    <recommendedName>
        <fullName evidence="7">Sulfotransferase</fullName>
        <ecNumber evidence="7">2.8.2.-</ecNumber>
    </recommendedName>
</protein>
<dbReference type="Gene3D" id="3.40.50.300">
    <property type="entry name" value="P-loop containing nucleotide triphosphate hydrolases"/>
    <property type="match status" value="1"/>
</dbReference>